<organism evidence="1 2">
    <name type="scientific">Lecanicillium saksenae</name>
    <dbReference type="NCBI Taxonomy" id="468837"/>
    <lineage>
        <taxon>Eukaryota</taxon>
        <taxon>Fungi</taxon>
        <taxon>Dikarya</taxon>
        <taxon>Ascomycota</taxon>
        <taxon>Pezizomycotina</taxon>
        <taxon>Sordariomycetes</taxon>
        <taxon>Hypocreomycetidae</taxon>
        <taxon>Hypocreales</taxon>
        <taxon>Cordycipitaceae</taxon>
        <taxon>Lecanicillium</taxon>
    </lineage>
</organism>
<dbReference type="Proteomes" id="UP001148737">
    <property type="component" value="Unassembled WGS sequence"/>
</dbReference>
<name>A0ACC1QBK1_9HYPO</name>
<reference evidence="1" key="1">
    <citation type="submission" date="2022-07" db="EMBL/GenBank/DDBJ databases">
        <title>Genome Sequence of Lecanicillium saksenae.</title>
        <authorList>
            <person name="Buettner E."/>
        </authorList>
    </citation>
    <scope>NUCLEOTIDE SEQUENCE</scope>
    <source>
        <strain evidence="1">VT-O1</strain>
    </source>
</reference>
<accession>A0ACC1QBK1</accession>
<keyword evidence="2" id="KW-1185">Reference proteome</keyword>
<sequence length="157" mass="16177">MIQAGVLPSAVLQAPEEDHIQESAWALVVALRWGQEVAAAAVVAAAVVAAAAVAAAAVVAVVAVPAGPAVAVAVVAVQEVHIELVFAGLADQHILAPDSLEPGLARSREEQPCAADARCMDTNMVHILGQPLLCPEKKPCASFRRPILLQERATTDS</sequence>
<comment type="caution">
    <text evidence="1">The sequence shown here is derived from an EMBL/GenBank/DDBJ whole genome shotgun (WGS) entry which is preliminary data.</text>
</comment>
<dbReference type="EMBL" id="JANAKD010003226">
    <property type="protein sequence ID" value="KAJ3472339.1"/>
    <property type="molecule type" value="Genomic_DNA"/>
</dbReference>
<gene>
    <name evidence="1" type="ORF">NLG97_g11073</name>
</gene>
<proteinExistence type="predicted"/>
<evidence type="ECO:0000313" key="1">
    <source>
        <dbReference type="EMBL" id="KAJ3472339.1"/>
    </source>
</evidence>
<protein>
    <submittedName>
        <fullName evidence="1">Uncharacterized protein</fullName>
    </submittedName>
</protein>
<evidence type="ECO:0000313" key="2">
    <source>
        <dbReference type="Proteomes" id="UP001148737"/>
    </source>
</evidence>